<feature type="signal peptide" evidence="1">
    <location>
        <begin position="1"/>
        <end position="26"/>
    </location>
</feature>
<keyword evidence="1" id="KW-0732">Signal</keyword>
<feature type="chain" id="PRO_5038668500" evidence="1">
    <location>
        <begin position="27"/>
        <end position="333"/>
    </location>
</feature>
<dbReference type="Proteomes" id="UP000322499">
    <property type="component" value="Unassembled WGS sequence"/>
</dbReference>
<proteinExistence type="predicted"/>
<comment type="caution">
    <text evidence="2">The sequence shown here is derived from an EMBL/GenBank/DDBJ whole genome shotgun (WGS) entry which is preliminary data.</text>
</comment>
<dbReference type="RefSeq" id="WP_166535185.1">
    <property type="nucleotide sequence ID" value="NZ_VNHW01000022.1"/>
</dbReference>
<gene>
    <name evidence="2" type="ORF">BD833_12227</name>
</gene>
<accession>A0A5S5CLB5</accession>
<name>A0A5S5CLB5_9ACTN</name>
<dbReference type="AlphaFoldDB" id="A0A5S5CLB5"/>
<evidence type="ECO:0000256" key="1">
    <source>
        <dbReference type="SAM" id="SignalP"/>
    </source>
</evidence>
<evidence type="ECO:0000313" key="2">
    <source>
        <dbReference type="EMBL" id="TYP81910.1"/>
    </source>
</evidence>
<organism evidence="2 3">
    <name type="scientific">Blastococcus xanthinilyticus</name>
    <dbReference type="NCBI Taxonomy" id="1564164"/>
    <lineage>
        <taxon>Bacteria</taxon>
        <taxon>Bacillati</taxon>
        <taxon>Actinomycetota</taxon>
        <taxon>Actinomycetes</taxon>
        <taxon>Geodermatophilales</taxon>
        <taxon>Geodermatophilaceae</taxon>
        <taxon>Blastococcus</taxon>
    </lineage>
</organism>
<dbReference type="EMBL" id="VNHW01000022">
    <property type="protein sequence ID" value="TYP81910.1"/>
    <property type="molecule type" value="Genomic_DNA"/>
</dbReference>
<keyword evidence="3" id="KW-1185">Reference proteome</keyword>
<protein>
    <submittedName>
        <fullName evidence="2">Uncharacterized protein</fullName>
    </submittedName>
</protein>
<dbReference type="PROSITE" id="PS51257">
    <property type="entry name" value="PROKAR_LIPOPROTEIN"/>
    <property type="match status" value="1"/>
</dbReference>
<reference evidence="2 3" key="1">
    <citation type="submission" date="2019-07" db="EMBL/GenBank/DDBJ databases">
        <title>Genomic Encyclopedia of Archaeal and Bacterial Type Strains, Phase II (KMG-II): from individual species to whole genera.</title>
        <authorList>
            <person name="Goeker M."/>
        </authorList>
    </citation>
    <scope>NUCLEOTIDE SEQUENCE [LARGE SCALE GENOMIC DNA]</scope>
    <source>
        <strain evidence="2 3">DSM 46842</strain>
    </source>
</reference>
<sequence length="333" mass="36559">MRIRRALTPLSAAAVLAVLLSGCSGSEEDATGASGDAEQESPLTEYLSAAYGADLSPEEQERQFAQQQRETEELVAQCMQDEGFEYRPDTSATVSFSGEDIEWEPDEREWVAQYGYGAVTSPMAEETPAEHEYVDPNADYVATLSESEQTAFYEALHGPMPDEEETSGDASFEYDWTTAGCYGAAQHEVAGEDPAQSEEFKPLFDALNELYVDMASWPGMAELDAEWTACMDAAGHGGHANPMEATDSIHQELNAMYENVGMSDEGLASGEPDQAAIDALGEREVELALADLDCREETDYRERHAEITRQIEQQFIDDHKTELDAMVAAVQQD</sequence>
<evidence type="ECO:0000313" key="3">
    <source>
        <dbReference type="Proteomes" id="UP000322499"/>
    </source>
</evidence>